<dbReference type="GO" id="GO:0016705">
    <property type="term" value="F:oxidoreductase activity, acting on paired donors, with incorporation or reduction of molecular oxygen"/>
    <property type="evidence" value="ECO:0007669"/>
    <property type="project" value="InterPro"/>
</dbReference>
<dbReference type="PRINTS" id="PR00385">
    <property type="entry name" value="P450"/>
</dbReference>
<evidence type="ECO:0000313" key="8">
    <source>
        <dbReference type="Proteomes" id="UP001139887"/>
    </source>
</evidence>
<evidence type="ECO:0000256" key="2">
    <source>
        <dbReference type="ARBA" id="ARBA00010617"/>
    </source>
</evidence>
<dbReference type="PRINTS" id="PR00463">
    <property type="entry name" value="EP450I"/>
</dbReference>
<evidence type="ECO:0008006" key="9">
    <source>
        <dbReference type="Google" id="ProtNLM"/>
    </source>
</evidence>
<comment type="similarity">
    <text evidence="2 6">Belongs to the cytochrome P450 family.</text>
</comment>
<accession>A0A9W8I3Q9</accession>
<protein>
    <recommendedName>
        <fullName evidence="9">Cytochrome P450</fullName>
    </recommendedName>
</protein>
<evidence type="ECO:0000313" key="7">
    <source>
        <dbReference type="EMBL" id="KAJ2846440.1"/>
    </source>
</evidence>
<keyword evidence="3 5" id="KW-0479">Metal-binding</keyword>
<keyword evidence="5 6" id="KW-0349">Heme</keyword>
<organism evidence="7 8">
    <name type="scientific">Coemansia brasiliensis</name>
    <dbReference type="NCBI Taxonomy" id="2650707"/>
    <lineage>
        <taxon>Eukaryota</taxon>
        <taxon>Fungi</taxon>
        <taxon>Fungi incertae sedis</taxon>
        <taxon>Zoopagomycota</taxon>
        <taxon>Kickxellomycotina</taxon>
        <taxon>Kickxellomycetes</taxon>
        <taxon>Kickxellales</taxon>
        <taxon>Kickxellaceae</taxon>
        <taxon>Coemansia</taxon>
    </lineage>
</organism>
<dbReference type="Gene3D" id="1.10.630.10">
    <property type="entry name" value="Cytochrome P450"/>
    <property type="match status" value="1"/>
</dbReference>
<reference evidence="7" key="1">
    <citation type="submission" date="2022-07" db="EMBL/GenBank/DDBJ databases">
        <title>Phylogenomic reconstructions and comparative analyses of Kickxellomycotina fungi.</title>
        <authorList>
            <person name="Reynolds N.K."/>
            <person name="Stajich J.E."/>
            <person name="Barry K."/>
            <person name="Grigoriev I.V."/>
            <person name="Crous P."/>
            <person name="Smith M.E."/>
        </authorList>
    </citation>
    <scope>NUCLEOTIDE SEQUENCE</scope>
    <source>
        <strain evidence="7">NRRL 1566</strain>
    </source>
</reference>
<dbReference type="Proteomes" id="UP001139887">
    <property type="component" value="Unassembled WGS sequence"/>
</dbReference>
<feature type="non-terminal residue" evidence="7">
    <location>
        <position position="1"/>
    </location>
</feature>
<dbReference type="SUPFAM" id="SSF48264">
    <property type="entry name" value="Cytochrome P450"/>
    <property type="match status" value="1"/>
</dbReference>
<dbReference type="EMBL" id="JANBUW010000538">
    <property type="protein sequence ID" value="KAJ2846440.1"/>
    <property type="molecule type" value="Genomic_DNA"/>
</dbReference>
<dbReference type="GO" id="GO:0020037">
    <property type="term" value="F:heme binding"/>
    <property type="evidence" value="ECO:0007669"/>
    <property type="project" value="InterPro"/>
</dbReference>
<proteinExistence type="inferred from homology"/>
<comment type="caution">
    <text evidence="7">The sequence shown here is derived from an EMBL/GenBank/DDBJ whole genome shotgun (WGS) entry which is preliminary data.</text>
</comment>
<evidence type="ECO:0000256" key="5">
    <source>
        <dbReference type="PIRSR" id="PIRSR602401-1"/>
    </source>
</evidence>
<dbReference type="InterPro" id="IPR002401">
    <property type="entry name" value="Cyt_P450_E_grp-I"/>
</dbReference>
<gene>
    <name evidence="7" type="ORF">IWW36_004351</name>
</gene>
<dbReference type="InterPro" id="IPR017972">
    <property type="entry name" value="Cyt_P450_CS"/>
</dbReference>
<dbReference type="PROSITE" id="PS00086">
    <property type="entry name" value="CYTOCHROME_P450"/>
    <property type="match status" value="1"/>
</dbReference>
<evidence type="ECO:0000256" key="6">
    <source>
        <dbReference type="RuleBase" id="RU000461"/>
    </source>
</evidence>
<evidence type="ECO:0000256" key="3">
    <source>
        <dbReference type="ARBA" id="ARBA00022723"/>
    </source>
</evidence>
<dbReference type="OrthoDB" id="3934656at2759"/>
<name>A0A9W8I3Q9_9FUNG</name>
<dbReference type="InterPro" id="IPR001128">
    <property type="entry name" value="Cyt_P450"/>
</dbReference>
<dbReference type="GO" id="GO:0005506">
    <property type="term" value="F:iron ion binding"/>
    <property type="evidence" value="ECO:0007669"/>
    <property type="project" value="InterPro"/>
</dbReference>
<sequence length="442" mass="50111">YGQVVRVGYNKVSVSDVSELKRILATHKYIKGQHYEKGLFLPPTIFSTTNPEHNRKRRRQMGSMYTMKSMQQLQDKVIDMGVKALISEWDKKIDSGSGMAEVNYFYGFHSIAVDIIGALGFGQSFGVLKQNDRRIIDGLHKMVMLVVMRGCVGLLGRFPWLAKSLNDGRLYVTRVAQRSIAKRHAEIQEAKCEKPVDILQKLIDAHDPVTRENISGAELTSEMILLLVAGTDTTSNTLSWTLMHLLNHPAVLYRLQSDIRGAFAEPNQMIRFEEARERLPYLTAVIYESMRLHPAVSGYLTRVVPRHGTTLASRYFAPHLTEICISFAACHRDTQVWTDPDAFDPERFMGPDAEQHKRNVMAFSSGVRMCIGRNLAWIELYTVLANILRKYDFSLPKDSPYGPHRLTHTKQNEPQSIPGLAFTTFGPENPSHNCRINIAFAE</sequence>
<keyword evidence="4 5" id="KW-0408">Iron</keyword>
<evidence type="ECO:0000256" key="4">
    <source>
        <dbReference type="ARBA" id="ARBA00023004"/>
    </source>
</evidence>
<dbReference type="InterPro" id="IPR036396">
    <property type="entry name" value="Cyt_P450_sf"/>
</dbReference>
<dbReference type="PANTHER" id="PTHR24305:SF166">
    <property type="entry name" value="CYTOCHROME P450 12A4, MITOCHONDRIAL-RELATED"/>
    <property type="match status" value="1"/>
</dbReference>
<keyword evidence="6" id="KW-0560">Oxidoreductase</keyword>
<dbReference type="Pfam" id="PF00067">
    <property type="entry name" value="p450"/>
    <property type="match status" value="1"/>
</dbReference>
<comment type="cofactor">
    <cofactor evidence="1 5">
        <name>heme</name>
        <dbReference type="ChEBI" id="CHEBI:30413"/>
    </cofactor>
</comment>
<dbReference type="InterPro" id="IPR050121">
    <property type="entry name" value="Cytochrome_P450_monoxygenase"/>
</dbReference>
<dbReference type="AlphaFoldDB" id="A0A9W8I3Q9"/>
<keyword evidence="6" id="KW-0503">Monooxygenase</keyword>
<dbReference type="PANTHER" id="PTHR24305">
    <property type="entry name" value="CYTOCHROME P450"/>
    <property type="match status" value="1"/>
</dbReference>
<keyword evidence="8" id="KW-1185">Reference proteome</keyword>
<feature type="binding site" description="axial binding residue" evidence="5">
    <location>
        <position position="370"/>
    </location>
    <ligand>
        <name>heme</name>
        <dbReference type="ChEBI" id="CHEBI:30413"/>
    </ligand>
    <ligandPart>
        <name>Fe</name>
        <dbReference type="ChEBI" id="CHEBI:18248"/>
    </ligandPart>
</feature>
<dbReference type="GO" id="GO:0004497">
    <property type="term" value="F:monooxygenase activity"/>
    <property type="evidence" value="ECO:0007669"/>
    <property type="project" value="UniProtKB-KW"/>
</dbReference>
<evidence type="ECO:0000256" key="1">
    <source>
        <dbReference type="ARBA" id="ARBA00001971"/>
    </source>
</evidence>